<dbReference type="GeneID" id="104599392"/>
<dbReference type="InterPro" id="IPR033334">
    <property type="entry name" value="LNG1/2"/>
</dbReference>
<dbReference type="KEGG" id="nnu:104599392"/>
<feature type="compositionally biased region" description="Basic and acidic residues" evidence="2">
    <location>
        <begin position="286"/>
        <end position="295"/>
    </location>
</feature>
<feature type="compositionally biased region" description="Basic and acidic residues" evidence="2">
    <location>
        <begin position="600"/>
        <end position="614"/>
    </location>
</feature>
<feature type="compositionally biased region" description="Polar residues" evidence="2">
    <location>
        <begin position="133"/>
        <end position="146"/>
    </location>
</feature>
<feature type="coiled-coil region" evidence="1">
    <location>
        <begin position="875"/>
        <end position="902"/>
    </location>
</feature>
<dbReference type="eggNOG" id="ENOG502QVC5">
    <property type="taxonomic scope" value="Eukaryota"/>
</dbReference>
<feature type="region of interest" description="Disordered" evidence="2">
    <location>
        <begin position="832"/>
        <end position="858"/>
    </location>
</feature>
<feature type="region of interest" description="Disordered" evidence="2">
    <location>
        <begin position="122"/>
        <end position="146"/>
    </location>
</feature>
<dbReference type="Pfam" id="PF14309">
    <property type="entry name" value="DUF4378"/>
    <property type="match status" value="1"/>
</dbReference>
<dbReference type="InParanoid" id="A0A1U8ADD4"/>
<accession>A0A1U8ADD4</accession>
<evidence type="ECO:0000259" key="4">
    <source>
        <dbReference type="Pfam" id="PF14383"/>
    </source>
</evidence>
<feature type="region of interest" description="Disordered" evidence="2">
    <location>
        <begin position="582"/>
        <end position="744"/>
    </location>
</feature>
<evidence type="ECO:0000313" key="6">
    <source>
        <dbReference type="RefSeq" id="XP_010260208.1"/>
    </source>
</evidence>
<feature type="compositionally biased region" description="Polar residues" evidence="2">
    <location>
        <begin position="314"/>
        <end position="329"/>
    </location>
</feature>
<evidence type="ECO:0000256" key="1">
    <source>
        <dbReference type="SAM" id="Coils"/>
    </source>
</evidence>
<feature type="region of interest" description="Disordered" evidence="2">
    <location>
        <begin position="44"/>
        <end position="102"/>
    </location>
</feature>
<dbReference type="OrthoDB" id="1929599at2759"/>
<evidence type="ECO:0000256" key="2">
    <source>
        <dbReference type="SAM" id="MobiDB-lite"/>
    </source>
</evidence>
<feature type="compositionally biased region" description="Low complexity" evidence="2">
    <location>
        <begin position="89"/>
        <end position="102"/>
    </location>
</feature>
<keyword evidence="1" id="KW-0175">Coiled coil</keyword>
<feature type="compositionally biased region" description="Polar residues" evidence="2">
    <location>
        <begin position="648"/>
        <end position="661"/>
    </location>
</feature>
<protein>
    <submittedName>
        <fullName evidence="6">Protein LONGIFOLIA 1-like</fullName>
    </submittedName>
</protein>
<keyword evidence="5" id="KW-1185">Reference proteome</keyword>
<dbReference type="AlphaFoldDB" id="A0A1U8ADD4"/>
<evidence type="ECO:0000259" key="3">
    <source>
        <dbReference type="Pfam" id="PF14309"/>
    </source>
</evidence>
<feature type="compositionally biased region" description="Low complexity" evidence="2">
    <location>
        <begin position="708"/>
        <end position="721"/>
    </location>
</feature>
<dbReference type="FunCoup" id="A0A1U8ADD4">
    <property type="interactions" value="2465"/>
</dbReference>
<feature type="domain" description="DUF3741" evidence="4">
    <location>
        <begin position="335"/>
        <end position="352"/>
    </location>
</feature>
<feature type="domain" description="DUF4378" evidence="3">
    <location>
        <begin position="914"/>
        <end position="1086"/>
    </location>
</feature>
<dbReference type="InterPro" id="IPR025486">
    <property type="entry name" value="DUF4378"/>
</dbReference>
<name>A0A1U8ADD4_NELNU</name>
<feature type="region of interest" description="Disordered" evidence="2">
    <location>
        <begin position="168"/>
        <end position="206"/>
    </location>
</feature>
<dbReference type="InterPro" id="IPR032795">
    <property type="entry name" value="DUF3741-assoc"/>
</dbReference>
<feature type="compositionally biased region" description="Low complexity" evidence="2">
    <location>
        <begin position="298"/>
        <end position="307"/>
    </location>
</feature>
<evidence type="ECO:0000313" key="5">
    <source>
        <dbReference type="Proteomes" id="UP000189703"/>
    </source>
</evidence>
<feature type="region of interest" description="Disordered" evidence="2">
    <location>
        <begin position="383"/>
        <end position="411"/>
    </location>
</feature>
<feature type="compositionally biased region" description="Basic and acidic residues" evidence="2">
    <location>
        <begin position="722"/>
        <end position="734"/>
    </location>
</feature>
<gene>
    <name evidence="6" type="primary">LOC104599392</name>
</gene>
<proteinExistence type="predicted"/>
<dbReference type="GO" id="GO:0051513">
    <property type="term" value="P:regulation of monopolar cell growth"/>
    <property type="evidence" value="ECO:0007669"/>
    <property type="project" value="InterPro"/>
</dbReference>
<dbReference type="PANTHER" id="PTHR31680">
    <property type="entry name" value="LONGIFOLIA PROTEIN"/>
    <property type="match status" value="1"/>
</dbReference>
<feature type="compositionally biased region" description="Polar residues" evidence="2">
    <location>
        <begin position="169"/>
        <end position="181"/>
    </location>
</feature>
<dbReference type="PANTHER" id="PTHR31680:SF4">
    <property type="entry name" value="LONGIFOLIA PROTEIN"/>
    <property type="match status" value="1"/>
</dbReference>
<reference evidence="6" key="1">
    <citation type="submission" date="2025-08" db="UniProtKB">
        <authorList>
            <consortium name="RefSeq"/>
        </authorList>
    </citation>
    <scope>IDENTIFICATION</scope>
</reference>
<sequence>MSAKFLHELADDNSNLKKQIGCMTGIFQLFDRHNILTGRRLTGHSHKRLPSGISHIKNGSFRVEPNNDYLQTHTEKDSNKNTNENQRVSIESSRASFSSSSCSSSLSSMDCNRAAQLEHPSFDRSIFPETPQREPTSIEPNASPQLRSQPIDFRDVVKDSIYREPRSLSVKTTTEEGTVSRTVKHRDSPRPLQLTGSYGVGTNGNQKVPVDFNESVRVLVKLREAPRYFNEVKESPRSSYEAKEGPLFLASKDSPRFSYDGREIPRASFESRDTFKSSAKLRDLPRLSLDSREGSMRSSNSNSKSNSILKDLQRGSSDSNSRATNSQKELGTCKRPPSVVAKLMGLEALPNSTPATDDQMTLIKTCYVEDRESFTGSLRTVDESKPFRFSGSPRSSLKDPNSPKLKSPDLVMKPFSSSRFPIEPAPWRQPDGCSSLQKAALRNWEVPARTSNSSPSVYVEIEKRLKELKFKQSDKDLRALKQILEAMQAKGLLEAEKEEHQATKLVSKREYNNQNLTNFNENLRLANRREPQVNHSTYVTIKGTSPSRNFESPIVIMKPARLINKSGIPASSVIPIDGLSGIHRSSDSLDKKRGTLNSRVAKDLPPKQNLRDPTSRTLSPIDKRTNGRNLRSTQISTNPQQRFRENNDISGKNSGSVSPRLQQKRFELEKQSPRPPMPSSDATRPRRRPVRQPTESGSPGGKLRQGPSNLQQSDDQLSDISSETRHFSHQRDEISQQSDGNVSLSSQMDIEVTSADRSADINCNFLGQGSQSPSRNVANNSVSSLKQKKSSGRLSEDGPLAELATVAPEQPSPVSVLDASFYRDDLPSPVKKISTSFTDDETKHSEDNPGEGEWDPVQLDLSSDNLVHNPSSEINRKKLKNIEHLVQKLAQLNSNHNEATTDYIASLCENANPDHRYISEILLTSGLLLRDLTSGLTTFQLHPSGHPINPDLFFVLEQTKGTNEHNLEKVGRCKPSREKLHRKLMFDTVNEILVKKLPPSEPWLRDNKVGRRTQNAQQLLRELCSEVEQFQANNLVCKYDDNDDNLKSILWEDVMHRSDNWSDLRSEVAGVVLDVERLLFKDLVDEVVGGEAASLRAKISRRCR</sequence>
<dbReference type="RefSeq" id="XP_010260208.1">
    <property type="nucleotide sequence ID" value="XM_010261906.2"/>
</dbReference>
<organism evidence="5 6">
    <name type="scientific">Nelumbo nucifera</name>
    <name type="common">Sacred lotus</name>
    <dbReference type="NCBI Taxonomy" id="4432"/>
    <lineage>
        <taxon>Eukaryota</taxon>
        <taxon>Viridiplantae</taxon>
        <taxon>Streptophyta</taxon>
        <taxon>Embryophyta</taxon>
        <taxon>Tracheophyta</taxon>
        <taxon>Spermatophyta</taxon>
        <taxon>Magnoliopsida</taxon>
        <taxon>Proteales</taxon>
        <taxon>Nelumbonaceae</taxon>
        <taxon>Nelumbo</taxon>
    </lineage>
</organism>
<feature type="compositionally biased region" description="Polar residues" evidence="2">
    <location>
        <begin position="765"/>
        <end position="785"/>
    </location>
</feature>
<dbReference type="Proteomes" id="UP000189703">
    <property type="component" value="Unplaced"/>
</dbReference>
<dbReference type="OMA" id="CSISDLM"/>
<feature type="compositionally biased region" description="Polar residues" evidence="2">
    <location>
        <begin position="735"/>
        <end position="744"/>
    </location>
</feature>
<dbReference type="Pfam" id="PF14383">
    <property type="entry name" value="VARLMGL"/>
    <property type="match status" value="1"/>
</dbReference>
<feature type="region of interest" description="Disordered" evidence="2">
    <location>
        <begin position="286"/>
        <end position="336"/>
    </location>
</feature>
<feature type="compositionally biased region" description="Basic and acidic residues" evidence="2">
    <location>
        <begin position="584"/>
        <end position="593"/>
    </location>
</feature>
<feature type="region of interest" description="Disordered" evidence="2">
    <location>
        <begin position="764"/>
        <end position="797"/>
    </location>
</feature>
<feature type="compositionally biased region" description="Polar residues" evidence="2">
    <location>
        <begin position="627"/>
        <end position="641"/>
    </location>
</feature>